<dbReference type="PROSITE" id="PS50012">
    <property type="entry name" value="RCC1_3"/>
    <property type="match status" value="1"/>
</dbReference>
<dbReference type="SUPFAM" id="SSF54695">
    <property type="entry name" value="POZ domain"/>
    <property type="match status" value="1"/>
</dbReference>
<dbReference type="InterPro" id="IPR051553">
    <property type="entry name" value="Ran_GTPase-activating"/>
</dbReference>
<dbReference type="InterPro" id="IPR000210">
    <property type="entry name" value="BTB/POZ_dom"/>
</dbReference>
<dbReference type="SUPFAM" id="SSF50985">
    <property type="entry name" value="RCC1/BLIP-II"/>
    <property type="match status" value="1"/>
</dbReference>
<dbReference type="Pfam" id="PF00651">
    <property type="entry name" value="BTB"/>
    <property type="match status" value="1"/>
</dbReference>
<dbReference type="AlphaFoldDB" id="A0AAV8ABY7"/>
<dbReference type="CDD" id="cd18186">
    <property type="entry name" value="BTB_POZ_ZBTB_KLHL-like"/>
    <property type="match status" value="1"/>
</dbReference>
<dbReference type="InterPro" id="IPR000408">
    <property type="entry name" value="Reg_chr_condens"/>
</dbReference>
<proteinExistence type="predicted"/>
<evidence type="ECO:0000256" key="1">
    <source>
        <dbReference type="PROSITE-ProRule" id="PRU00235"/>
    </source>
</evidence>
<dbReference type="Gene3D" id="3.30.710.10">
    <property type="entry name" value="Potassium Channel Kv1.1, Chain A"/>
    <property type="match status" value="1"/>
</dbReference>
<dbReference type="PROSITE" id="PS50097">
    <property type="entry name" value="BTB"/>
    <property type="match status" value="1"/>
</dbReference>
<dbReference type="PANTHER" id="PTHR45982:SF1">
    <property type="entry name" value="REGULATOR OF CHROMOSOME CONDENSATION"/>
    <property type="match status" value="1"/>
</dbReference>
<dbReference type="PANTHER" id="PTHR45982">
    <property type="entry name" value="REGULATOR OF CHROMOSOME CONDENSATION"/>
    <property type="match status" value="1"/>
</dbReference>
<accession>A0AAV8ABY7</accession>
<dbReference type="SMART" id="SM00225">
    <property type="entry name" value="BTB"/>
    <property type="match status" value="1"/>
</dbReference>
<feature type="domain" description="BTB" evidence="2">
    <location>
        <begin position="453"/>
        <end position="533"/>
    </location>
</feature>
<organism evidence="3 4">
    <name type="scientific">Anaeramoeba flamelloides</name>
    <dbReference type="NCBI Taxonomy" id="1746091"/>
    <lineage>
        <taxon>Eukaryota</taxon>
        <taxon>Metamonada</taxon>
        <taxon>Anaeramoebidae</taxon>
        <taxon>Anaeramoeba</taxon>
    </lineage>
</organism>
<dbReference type="Proteomes" id="UP001146793">
    <property type="component" value="Unassembled WGS sequence"/>
</dbReference>
<gene>
    <name evidence="3" type="ORF">M0812_05652</name>
</gene>
<evidence type="ECO:0000259" key="2">
    <source>
        <dbReference type="PROSITE" id="PS50097"/>
    </source>
</evidence>
<dbReference type="Pfam" id="PF00415">
    <property type="entry name" value="RCC1"/>
    <property type="match status" value="1"/>
</dbReference>
<protein>
    <submittedName>
        <fullName evidence="3">Regulator of chromosome condensation</fullName>
    </submittedName>
</protein>
<dbReference type="Gene3D" id="2.130.10.30">
    <property type="entry name" value="Regulator of chromosome condensation 1/beta-lactamase-inhibitor protein II"/>
    <property type="match status" value="1"/>
</dbReference>
<dbReference type="InterPro" id="IPR009091">
    <property type="entry name" value="RCC1/BLIP-II"/>
</dbReference>
<dbReference type="InterPro" id="IPR011333">
    <property type="entry name" value="SKP1/BTB/POZ_sf"/>
</dbReference>
<reference evidence="3" key="1">
    <citation type="submission" date="2022-08" db="EMBL/GenBank/DDBJ databases">
        <title>Novel sulphate-reducing endosymbionts in the free-living metamonad Anaeramoeba.</title>
        <authorList>
            <person name="Jerlstrom-Hultqvist J."/>
            <person name="Cepicka I."/>
            <person name="Gallot-Lavallee L."/>
            <person name="Salas-Leiva D."/>
            <person name="Curtis B.A."/>
            <person name="Zahonova K."/>
            <person name="Pipaliya S."/>
            <person name="Dacks J."/>
            <person name="Roger A.J."/>
        </authorList>
    </citation>
    <scope>NUCLEOTIDE SEQUENCE</scope>
    <source>
        <strain evidence="3">Busselton2</strain>
    </source>
</reference>
<dbReference type="EMBL" id="JANTQA010000012">
    <property type="protein sequence ID" value="KAJ3449500.1"/>
    <property type="molecule type" value="Genomic_DNA"/>
</dbReference>
<sequence length="572" mass="64989">MSIEFGFGTNSECLKLFDKKSNTYEISKIKGIEGTVKQVAITTTVAAVLTHQGEVYNLKAPKPVKFDCPPMTMMSGAWKTIILLSSDNNVYTYGDNSYGQLGQGNKNLYGSPQIVPYFTKIECKAVYSAYFNCFVTDIEGNLYGMGLNNSYDLIYDQTSDQSSPVVCDIKNVERIYTGSGARHAVAKLKDDKYYFFGQSSSSQFGVKRSNSKTPFFSPFLNDHADEIKDITMSYDHTSVLFKNGCVYSAGTPRDSGATGTDNGFKKLSFFNSETNRAHAIYAGYHYTVVLTDEGNLYQFGSQVTSSFEVEPKMRNEMGDYKKITNIGELPLPSRIYCGYNFSLFFINEVSEISESFLELYKSGKFTNTKLMERFNVHKHFVEKRLGCTIEEINQKLASVEYDKIEILIDWVYSDNTALSFKLKDILPIFNIQFPIKNTLQNDLVKLFKDEDSKDFSILVKDDVGSEEDDEEDESYEEIPVHKSILVARSGLFREMFENISSSDNKVKDYSGKTIDSLEVFIEFLYKNTIELSADHDPQLVVEELEDAAEFYQLNDHIHFQSQLNKIKKTFNL</sequence>
<evidence type="ECO:0000313" key="3">
    <source>
        <dbReference type="EMBL" id="KAJ3449500.1"/>
    </source>
</evidence>
<name>A0AAV8ABY7_9EUKA</name>
<comment type="caution">
    <text evidence="3">The sequence shown here is derived from an EMBL/GenBank/DDBJ whole genome shotgun (WGS) entry which is preliminary data.</text>
</comment>
<feature type="repeat" description="RCC1" evidence="1">
    <location>
        <begin position="88"/>
        <end position="139"/>
    </location>
</feature>
<evidence type="ECO:0000313" key="4">
    <source>
        <dbReference type="Proteomes" id="UP001146793"/>
    </source>
</evidence>